<dbReference type="SUPFAM" id="SSF51905">
    <property type="entry name" value="FAD/NAD(P)-binding domain"/>
    <property type="match status" value="1"/>
</dbReference>
<dbReference type="AlphaFoldDB" id="A0A8H6RL46"/>
<organism evidence="5 6">
    <name type="scientific">Pseudocercospora fuligena</name>
    <dbReference type="NCBI Taxonomy" id="685502"/>
    <lineage>
        <taxon>Eukaryota</taxon>
        <taxon>Fungi</taxon>
        <taxon>Dikarya</taxon>
        <taxon>Ascomycota</taxon>
        <taxon>Pezizomycotina</taxon>
        <taxon>Dothideomycetes</taxon>
        <taxon>Dothideomycetidae</taxon>
        <taxon>Mycosphaerellales</taxon>
        <taxon>Mycosphaerellaceae</taxon>
        <taxon>Pseudocercospora</taxon>
    </lineage>
</organism>
<dbReference type="PANTHER" id="PTHR23023">
    <property type="entry name" value="DIMETHYLANILINE MONOOXYGENASE"/>
    <property type="match status" value="1"/>
</dbReference>
<keyword evidence="2" id="KW-0285">Flavoprotein</keyword>
<dbReference type="EMBL" id="JABCIY010000117">
    <property type="protein sequence ID" value="KAF7192607.1"/>
    <property type="molecule type" value="Genomic_DNA"/>
</dbReference>
<protein>
    <submittedName>
        <fullName evidence="5">FAD-dependent monooxygenase DEP4</fullName>
    </submittedName>
</protein>
<evidence type="ECO:0000256" key="4">
    <source>
        <dbReference type="ARBA" id="ARBA00023002"/>
    </source>
</evidence>
<dbReference type="InterPro" id="IPR020946">
    <property type="entry name" value="Flavin_mOase-like"/>
</dbReference>
<dbReference type="PRINTS" id="PR00411">
    <property type="entry name" value="PNDRDTASEI"/>
</dbReference>
<comment type="similarity">
    <text evidence="1">Belongs to the FMO family.</text>
</comment>
<keyword evidence="3" id="KW-0274">FAD</keyword>
<accession>A0A8H6RL46</accession>
<evidence type="ECO:0000256" key="3">
    <source>
        <dbReference type="ARBA" id="ARBA00022827"/>
    </source>
</evidence>
<dbReference type="Pfam" id="PF00743">
    <property type="entry name" value="FMO-like"/>
    <property type="match status" value="1"/>
</dbReference>
<sequence>MAIPGTGPRIMNEKSEFKDVIVVGAGIGGLCAAKTYLELSPGTNITVLESRTTLGGVWAEQNLYEGLCTNNLYSTYEYSDFPMFAEKYGLKKDMHISGEVMYRYLTDYANHFDIFQRINFSTKVLEVEKLEDGWKITTTSTSDDSKKGVLYTRKLIMCNGLASNPNPITIPGHETFDKPIFNHGGLKDKAEALARDPNVKHVTVIGASKIGYDAVWLFAHYGKKVDWIIRKSGGGAVWMSKPYVKIGPWNLMLEHVVCMRFFTWFSPCIWGSYDGFGWIRRFLNKTRIGRWLMDGMWENTRNGTIEVAGYRREERLKHLEPSESLFWTARVGIHNYPTDVHDFVRSGQVTIKHIDVNSLSSGGTVNFADGTSQRTDVLVQITGWQLIPTIKWKPEGIDASVGVPSQSYSRGELDFWSDLDKRADSQILHQFPRLADPPKNKLPYTQPVTPFRLYRGIAPPGLTAHGDRSLAFVKMVHCTSDIILAETQSLWLYAYMNNKLNIDERDVYWQTALSSRFGAWRYPWGFSKWWPEFVYDAIPYADMLLTDLGLRKHRKSSWLKERFEGYTIHDYKGINDEWRAKYGKIKR</sequence>
<keyword evidence="6" id="KW-1185">Reference proteome</keyword>
<dbReference type="InterPro" id="IPR036188">
    <property type="entry name" value="FAD/NAD-bd_sf"/>
</dbReference>
<reference evidence="5" key="1">
    <citation type="submission" date="2020-04" db="EMBL/GenBank/DDBJ databases">
        <title>Draft genome resource of the tomato pathogen Pseudocercospora fuligena.</title>
        <authorList>
            <person name="Zaccaron A."/>
        </authorList>
    </citation>
    <scope>NUCLEOTIDE SEQUENCE</scope>
    <source>
        <strain evidence="5">PF001</strain>
    </source>
</reference>
<evidence type="ECO:0000256" key="1">
    <source>
        <dbReference type="ARBA" id="ARBA00009183"/>
    </source>
</evidence>
<proteinExistence type="inferred from homology"/>
<dbReference type="GO" id="GO:0050660">
    <property type="term" value="F:flavin adenine dinucleotide binding"/>
    <property type="evidence" value="ECO:0007669"/>
    <property type="project" value="InterPro"/>
</dbReference>
<name>A0A8H6RL46_9PEZI</name>
<dbReference type="GO" id="GO:0050661">
    <property type="term" value="F:NADP binding"/>
    <property type="evidence" value="ECO:0007669"/>
    <property type="project" value="InterPro"/>
</dbReference>
<gene>
    <name evidence="5" type="ORF">HII31_06069</name>
</gene>
<keyword evidence="5" id="KW-0503">Monooxygenase</keyword>
<keyword evidence="4" id="KW-0560">Oxidoreductase</keyword>
<dbReference type="GO" id="GO:0004499">
    <property type="term" value="F:N,N-dimethylaniline monooxygenase activity"/>
    <property type="evidence" value="ECO:0007669"/>
    <property type="project" value="InterPro"/>
</dbReference>
<dbReference type="InterPro" id="IPR050346">
    <property type="entry name" value="FMO-like"/>
</dbReference>
<dbReference type="OrthoDB" id="2915840at2759"/>
<evidence type="ECO:0000313" key="6">
    <source>
        <dbReference type="Proteomes" id="UP000660729"/>
    </source>
</evidence>
<evidence type="ECO:0000313" key="5">
    <source>
        <dbReference type="EMBL" id="KAF7192607.1"/>
    </source>
</evidence>
<comment type="caution">
    <text evidence="5">The sequence shown here is derived from an EMBL/GenBank/DDBJ whole genome shotgun (WGS) entry which is preliminary data.</text>
</comment>
<evidence type="ECO:0000256" key="2">
    <source>
        <dbReference type="ARBA" id="ARBA00022630"/>
    </source>
</evidence>
<dbReference type="Gene3D" id="3.50.50.60">
    <property type="entry name" value="FAD/NAD(P)-binding domain"/>
    <property type="match status" value="1"/>
</dbReference>
<dbReference type="Proteomes" id="UP000660729">
    <property type="component" value="Unassembled WGS sequence"/>
</dbReference>